<name>A0A8H7Z9F0_AJECA</name>
<dbReference type="AlphaFoldDB" id="A0A8H7Z9F0"/>
<accession>A0A8H7Z9F0</accession>
<dbReference type="EMBL" id="JAEVHI010000001">
    <property type="protein sequence ID" value="KAG5303583.1"/>
    <property type="molecule type" value="Genomic_DNA"/>
</dbReference>
<dbReference type="VEuPathDB" id="FungiDB:I7I52_01618"/>
<protein>
    <submittedName>
        <fullName evidence="1">Uncharacterized protein</fullName>
    </submittedName>
</protein>
<evidence type="ECO:0000313" key="1">
    <source>
        <dbReference type="EMBL" id="KAG5303583.1"/>
    </source>
</evidence>
<comment type="caution">
    <text evidence="1">The sequence shown here is derived from an EMBL/GenBank/DDBJ whole genome shotgun (WGS) entry which is preliminary data.</text>
</comment>
<proteinExistence type="predicted"/>
<evidence type="ECO:0000313" key="2">
    <source>
        <dbReference type="Proteomes" id="UP000670092"/>
    </source>
</evidence>
<dbReference type="Proteomes" id="UP000670092">
    <property type="component" value="Unassembled WGS sequence"/>
</dbReference>
<organism evidence="1 2">
    <name type="scientific">Ajellomyces capsulatus</name>
    <name type="common">Darling's disease fungus</name>
    <name type="synonym">Histoplasma capsulatum</name>
    <dbReference type="NCBI Taxonomy" id="5037"/>
    <lineage>
        <taxon>Eukaryota</taxon>
        <taxon>Fungi</taxon>
        <taxon>Dikarya</taxon>
        <taxon>Ascomycota</taxon>
        <taxon>Pezizomycotina</taxon>
        <taxon>Eurotiomycetes</taxon>
        <taxon>Eurotiomycetidae</taxon>
        <taxon>Onygenales</taxon>
        <taxon>Ajellomycetaceae</taxon>
        <taxon>Histoplasma</taxon>
    </lineage>
</organism>
<sequence>MMRSPNHPDVLDLPKHGMEPAWGFLPLPDYYIYSKEAGDRYHWRDNLGEKRILFFSTWTCFRHTARRGGGGKEKWESISTPCMLY</sequence>
<reference evidence="1 2" key="1">
    <citation type="submission" date="2021-01" db="EMBL/GenBank/DDBJ databases">
        <title>Chromosome-level genome assembly of a human fungal pathogen reveals clustering of transcriptionally co-regulated genes.</title>
        <authorList>
            <person name="Voorhies M."/>
            <person name="Cohen S."/>
            <person name="Shea T.P."/>
            <person name="Petrus S."/>
            <person name="Munoz J.F."/>
            <person name="Poplawski S."/>
            <person name="Goldman W.E."/>
            <person name="Michael T."/>
            <person name="Cuomo C.A."/>
            <person name="Sil A."/>
            <person name="Beyhan S."/>
        </authorList>
    </citation>
    <scope>NUCLEOTIDE SEQUENCE [LARGE SCALE GENOMIC DNA]</scope>
    <source>
        <strain evidence="1 2">G184AR</strain>
    </source>
</reference>
<gene>
    <name evidence="1" type="ORF">I7I52_01618</name>
</gene>